<keyword evidence="9" id="KW-0560">Oxidoreductase</keyword>
<dbReference type="InterPro" id="IPR036396">
    <property type="entry name" value="Cyt_P450_sf"/>
</dbReference>
<dbReference type="EMBL" id="VTPC01072367">
    <property type="protein sequence ID" value="KAF2888953.1"/>
    <property type="molecule type" value="Genomic_DNA"/>
</dbReference>
<evidence type="ECO:0000313" key="14">
    <source>
        <dbReference type="Proteomes" id="UP000801492"/>
    </source>
</evidence>
<dbReference type="AlphaFoldDB" id="A0A8K0CK95"/>
<evidence type="ECO:0000256" key="4">
    <source>
        <dbReference type="ARBA" id="ARBA00010617"/>
    </source>
</evidence>
<dbReference type="GO" id="GO:0016705">
    <property type="term" value="F:oxidoreductase activity, acting on paired donors, with incorporation or reduction of molecular oxygen"/>
    <property type="evidence" value="ECO:0007669"/>
    <property type="project" value="InterPro"/>
</dbReference>
<dbReference type="Proteomes" id="UP000801492">
    <property type="component" value="Unassembled WGS sequence"/>
</dbReference>
<reference evidence="13" key="1">
    <citation type="submission" date="2019-08" db="EMBL/GenBank/DDBJ databases">
        <title>The genome of the North American firefly Photinus pyralis.</title>
        <authorList>
            <consortium name="Photinus pyralis genome working group"/>
            <person name="Fallon T.R."/>
            <person name="Sander Lower S.E."/>
            <person name="Weng J.-K."/>
        </authorList>
    </citation>
    <scope>NUCLEOTIDE SEQUENCE</scope>
    <source>
        <strain evidence="13">TRF0915ILg1</strain>
        <tissue evidence="13">Whole body</tissue>
    </source>
</reference>
<keyword evidence="7" id="KW-0256">Endoplasmic reticulum</keyword>
<dbReference type="InterPro" id="IPR050476">
    <property type="entry name" value="Insect_CytP450_Detox"/>
</dbReference>
<accession>A0A8K0CK95</accession>
<name>A0A8K0CK95_IGNLU</name>
<evidence type="ECO:0000313" key="13">
    <source>
        <dbReference type="EMBL" id="KAF2888953.1"/>
    </source>
</evidence>
<dbReference type="GO" id="GO:0004497">
    <property type="term" value="F:monooxygenase activity"/>
    <property type="evidence" value="ECO:0007669"/>
    <property type="project" value="UniProtKB-KW"/>
</dbReference>
<dbReference type="PANTHER" id="PTHR24292:SF54">
    <property type="entry name" value="CYP9F3-RELATED"/>
    <property type="match status" value="1"/>
</dbReference>
<dbReference type="GO" id="GO:0005789">
    <property type="term" value="C:endoplasmic reticulum membrane"/>
    <property type="evidence" value="ECO:0007669"/>
    <property type="project" value="UniProtKB-SubCell"/>
</dbReference>
<protein>
    <submittedName>
        <fullName evidence="13">Uncharacterized protein</fullName>
    </submittedName>
</protein>
<evidence type="ECO:0000256" key="9">
    <source>
        <dbReference type="ARBA" id="ARBA00023002"/>
    </source>
</evidence>
<evidence type="ECO:0000256" key="2">
    <source>
        <dbReference type="ARBA" id="ARBA00004524"/>
    </source>
</evidence>
<keyword evidence="5" id="KW-0349">Heme</keyword>
<evidence type="ECO:0000256" key="8">
    <source>
        <dbReference type="ARBA" id="ARBA00022848"/>
    </source>
</evidence>
<dbReference type="PANTHER" id="PTHR24292">
    <property type="entry name" value="CYTOCHROME P450"/>
    <property type="match status" value="1"/>
</dbReference>
<evidence type="ECO:0000256" key="6">
    <source>
        <dbReference type="ARBA" id="ARBA00022723"/>
    </source>
</evidence>
<dbReference type="SUPFAM" id="SSF48264">
    <property type="entry name" value="Cytochrome P450"/>
    <property type="match status" value="1"/>
</dbReference>
<gene>
    <name evidence="13" type="ORF">ILUMI_17220</name>
</gene>
<keyword evidence="6" id="KW-0479">Metal-binding</keyword>
<comment type="subcellular location">
    <subcellularLocation>
        <location evidence="3">Endoplasmic reticulum membrane</location>
    </subcellularLocation>
    <subcellularLocation>
        <location evidence="2">Microsome membrane</location>
    </subcellularLocation>
</comment>
<comment type="similarity">
    <text evidence="4">Belongs to the cytochrome P450 family.</text>
</comment>
<keyword evidence="14" id="KW-1185">Reference proteome</keyword>
<feature type="non-terminal residue" evidence="13">
    <location>
        <position position="54"/>
    </location>
</feature>
<organism evidence="13 14">
    <name type="scientific">Ignelater luminosus</name>
    <name type="common">Cucubano</name>
    <name type="synonym">Pyrophorus luminosus</name>
    <dbReference type="NCBI Taxonomy" id="2038154"/>
    <lineage>
        <taxon>Eukaryota</taxon>
        <taxon>Metazoa</taxon>
        <taxon>Ecdysozoa</taxon>
        <taxon>Arthropoda</taxon>
        <taxon>Hexapoda</taxon>
        <taxon>Insecta</taxon>
        <taxon>Pterygota</taxon>
        <taxon>Neoptera</taxon>
        <taxon>Endopterygota</taxon>
        <taxon>Coleoptera</taxon>
        <taxon>Polyphaga</taxon>
        <taxon>Elateriformia</taxon>
        <taxon>Elateroidea</taxon>
        <taxon>Elateridae</taxon>
        <taxon>Agrypninae</taxon>
        <taxon>Pyrophorini</taxon>
        <taxon>Ignelater</taxon>
    </lineage>
</organism>
<comment type="caution">
    <text evidence="13">The sequence shown here is derived from an EMBL/GenBank/DDBJ whole genome shotgun (WGS) entry which is preliminary data.</text>
</comment>
<keyword evidence="12" id="KW-0472">Membrane</keyword>
<evidence type="ECO:0000256" key="5">
    <source>
        <dbReference type="ARBA" id="ARBA00022617"/>
    </source>
</evidence>
<proteinExistence type="inferred from homology"/>
<comment type="cofactor">
    <cofactor evidence="1">
        <name>heme</name>
        <dbReference type="ChEBI" id="CHEBI:30413"/>
    </cofactor>
</comment>
<keyword evidence="10" id="KW-0408">Iron</keyword>
<sequence length="54" mass="6506">YMGVYAFQQPILVIRDPDLIKNIMVKWFDVFSDHRVFAPKDVDPFWNKNLFAMK</sequence>
<evidence type="ECO:0000256" key="10">
    <source>
        <dbReference type="ARBA" id="ARBA00023004"/>
    </source>
</evidence>
<evidence type="ECO:0000256" key="7">
    <source>
        <dbReference type="ARBA" id="ARBA00022824"/>
    </source>
</evidence>
<dbReference type="GO" id="GO:0020037">
    <property type="term" value="F:heme binding"/>
    <property type="evidence" value="ECO:0007669"/>
    <property type="project" value="InterPro"/>
</dbReference>
<keyword evidence="8" id="KW-0492">Microsome</keyword>
<feature type="non-terminal residue" evidence="13">
    <location>
        <position position="1"/>
    </location>
</feature>
<keyword evidence="11" id="KW-0503">Monooxygenase</keyword>
<evidence type="ECO:0000256" key="12">
    <source>
        <dbReference type="ARBA" id="ARBA00023136"/>
    </source>
</evidence>
<evidence type="ECO:0000256" key="1">
    <source>
        <dbReference type="ARBA" id="ARBA00001971"/>
    </source>
</evidence>
<dbReference type="Gene3D" id="1.10.630.10">
    <property type="entry name" value="Cytochrome P450"/>
    <property type="match status" value="1"/>
</dbReference>
<evidence type="ECO:0000256" key="11">
    <source>
        <dbReference type="ARBA" id="ARBA00023033"/>
    </source>
</evidence>
<dbReference type="GO" id="GO:0005506">
    <property type="term" value="F:iron ion binding"/>
    <property type="evidence" value="ECO:0007669"/>
    <property type="project" value="InterPro"/>
</dbReference>
<evidence type="ECO:0000256" key="3">
    <source>
        <dbReference type="ARBA" id="ARBA00004586"/>
    </source>
</evidence>
<dbReference type="OrthoDB" id="2789670at2759"/>